<organism evidence="6 7">
    <name type="scientific">Parazoarcus communis SWub3 = DSM 12120</name>
    <dbReference type="NCBI Taxonomy" id="1121029"/>
    <lineage>
        <taxon>Bacteria</taxon>
        <taxon>Pseudomonadati</taxon>
        <taxon>Pseudomonadota</taxon>
        <taxon>Betaproteobacteria</taxon>
        <taxon>Rhodocyclales</taxon>
        <taxon>Zoogloeaceae</taxon>
        <taxon>Parazoarcus</taxon>
    </lineage>
</organism>
<evidence type="ECO:0000313" key="6">
    <source>
        <dbReference type="EMBL" id="PZA15851.1"/>
    </source>
</evidence>
<protein>
    <submittedName>
        <fullName evidence="6">TetR/AcrR family transcriptional regulator</fullName>
    </submittedName>
</protein>
<dbReference type="Gene3D" id="1.10.10.60">
    <property type="entry name" value="Homeodomain-like"/>
    <property type="match status" value="1"/>
</dbReference>
<comment type="caution">
    <text evidence="6">The sequence shown here is derived from an EMBL/GenBank/DDBJ whole genome shotgun (WGS) entry which is preliminary data.</text>
</comment>
<name>A0A323UUB2_9RHOO</name>
<dbReference type="Pfam" id="PF00440">
    <property type="entry name" value="TetR_N"/>
    <property type="match status" value="1"/>
</dbReference>
<feature type="DNA-binding region" description="H-T-H motif" evidence="4">
    <location>
        <begin position="143"/>
        <end position="162"/>
    </location>
</feature>
<dbReference type="Pfam" id="PF17932">
    <property type="entry name" value="TetR_C_24"/>
    <property type="match status" value="1"/>
</dbReference>
<evidence type="ECO:0000313" key="7">
    <source>
        <dbReference type="Proteomes" id="UP000248259"/>
    </source>
</evidence>
<dbReference type="SUPFAM" id="SSF46689">
    <property type="entry name" value="Homeodomain-like"/>
    <property type="match status" value="1"/>
</dbReference>
<dbReference type="SUPFAM" id="SSF48498">
    <property type="entry name" value="Tetracyclin repressor-like, C-terminal domain"/>
    <property type="match status" value="1"/>
</dbReference>
<gene>
    <name evidence="6" type="ORF">DNK49_14010</name>
</gene>
<evidence type="ECO:0000259" key="5">
    <source>
        <dbReference type="PROSITE" id="PS50977"/>
    </source>
</evidence>
<keyword evidence="3" id="KW-0804">Transcription</keyword>
<evidence type="ECO:0000256" key="3">
    <source>
        <dbReference type="ARBA" id="ARBA00023163"/>
    </source>
</evidence>
<evidence type="ECO:0000256" key="2">
    <source>
        <dbReference type="ARBA" id="ARBA00023125"/>
    </source>
</evidence>
<sequence>MNTQASLSTAPTSDEHDVERTILLLARSEPELGQAAVAERLRLSGLQISPSGVRYIWQKHGLETAVKRLQALASDADAGLETLTENQRKLLERGELSARLARGECGAEGDVHEFSGGEPLERRQLILNAAAELFSEQGYDRSSIRDIARKVGLLPGSVYHYFPSKDELYLAVHREGFERVLGRVKAAAEGGSDPWDRLQRACEVHVSGIVEGSPVDRITGHSLSFTGAPELLSKIQPYREAYEDVFRELINALPVAPGTDRSLLRLFLLGGMNWIYLWYREGRRTPKDIADAMVDIVRRGVTG</sequence>
<accession>A0A323UUB2</accession>
<evidence type="ECO:0000256" key="1">
    <source>
        <dbReference type="ARBA" id="ARBA00023015"/>
    </source>
</evidence>
<dbReference type="InterPro" id="IPR050109">
    <property type="entry name" value="HTH-type_TetR-like_transc_reg"/>
</dbReference>
<feature type="domain" description="HTH tetR-type" evidence="5">
    <location>
        <begin position="120"/>
        <end position="180"/>
    </location>
</feature>
<dbReference type="PANTHER" id="PTHR30055">
    <property type="entry name" value="HTH-TYPE TRANSCRIPTIONAL REGULATOR RUTR"/>
    <property type="match status" value="1"/>
</dbReference>
<dbReference type="AlphaFoldDB" id="A0A323UUB2"/>
<keyword evidence="2 4" id="KW-0238">DNA-binding</keyword>
<dbReference type="PANTHER" id="PTHR30055:SF234">
    <property type="entry name" value="HTH-TYPE TRANSCRIPTIONAL REGULATOR BETI"/>
    <property type="match status" value="1"/>
</dbReference>
<dbReference type="Proteomes" id="UP000248259">
    <property type="component" value="Unassembled WGS sequence"/>
</dbReference>
<dbReference type="InterPro" id="IPR036271">
    <property type="entry name" value="Tet_transcr_reg_TetR-rel_C_sf"/>
</dbReference>
<dbReference type="OrthoDB" id="9803878at2"/>
<dbReference type="Gene3D" id="1.10.357.10">
    <property type="entry name" value="Tetracycline Repressor, domain 2"/>
    <property type="match status" value="1"/>
</dbReference>
<dbReference type="EMBL" id="QKOE01000010">
    <property type="protein sequence ID" value="PZA15851.1"/>
    <property type="molecule type" value="Genomic_DNA"/>
</dbReference>
<evidence type="ECO:0000256" key="4">
    <source>
        <dbReference type="PROSITE-ProRule" id="PRU00335"/>
    </source>
</evidence>
<proteinExistence type="predicted"/>
<dbReference type="PROSITE" id="PS50977">
    <property type="entry name" value="HTH_TETR_2"/>
    <property type="match status" value="1"/>
</dbReference>
<dbReference type="GO" id="GO:0003700">
    <property type="term" value="F:DNA-binding transcription factor activity"/>
    <property type="evidence" value="ECO:0007669"/>
    <property type="project" value="TreeGrafter"/>
</dbReference>
<dbReference type="PRINTS" id="PR00455">
    <property type="entry name" value="HTHTETR"/>
</dbReference>
<keyword evidence="1" id="KW-0805">Transcription regulation</keyword>
<dbReference type="InterPro" id="IPR009057">
    <property type="entry name" value="Homeodomain-like_sf"/>
</dbReference>
<reference evidence="6 7" key="1">
    <citation type="submission" date="2018-06" db="EMBL/GenBank/DDBJ databases">
        <title>Azoarcus communis strain SWub3 genome.</title>
        <authorList>
            <person name="Zorraquino Salvo V."/>
            <person name="Toubiana D."/>
            <person name="Blumwald E."/>
        </authorList>
    </citation>
    <scope>NUCLEOTIDE SEQUENCE [LARGE SCALE GENOMIC DNA]</scope>
    <source>
        <strain evidence="6 7">SWub3</strain>
    </source>
</reference>
<dbReference type="InterPro" id="IPR041490">
    <property type="entry name" value="KstR2_TetR_C"/>
</dbReference>
<dbReference type="GO" id="GO:0000976">
    <property type="term" value="F:transcription cis-regulatory region binding"/>
    <property type="evidence" value="ECO:0007669"/>
    <property type="project" value="TreeGrafter"/>
</dbReference>
<dbReference type="InterPro" id="IPR001647">
    <property type="entry name" value="HTH_TetR"/>
</dbReference>
<keyword evidence="7" id="KW-1185">Reference proteome</keyword>
<dbReference type="RefSeq" id="WP_110525655.1">
    <property type="nucleotide sequence ID" value="NZ_QKOE01000010.1"/>
</dbReference>